<gene>
    <name evidence="6" type="ORF">FFLO_05281</name>
</gene>
<feature type="transmembrane region" description="Helical" evidence="4">
    <location>
        <begin position="815"/>
        <end position="835"/>
    </location>
</feature>
<keyword evidence="2" id="KW-1003">Cell membrane</keyword>
<evidence type="ECO:0000256" key="4">
    <source>
        <dbReference type="SAM" id="Phobius"/>
    </source>
</evidence>
<keyword evidence="4" id="KW-1133">Transmembrane helix</keyword>
<feature type="transmembrane region" description="Helical" evidence="4">
    <location>
        <begin position="906"/>
        <end position="925"/>
    </location>
</feature>
<evidence type="ECO:0000256" key="3">
    <source>
        <dbReference type="SAM" id="MobiDB-lite"/>
    </source>
</evidence>
<evidence type="ECO:0000259" key="5">
    <source>
        <dbReference type="Pfam" id="PF20684"/>
    </source>
</evidence>
<dbReference type="PANTHER" id="PTHR43702">
    <property type="entry name" value="L-FUCOSE-PROTON SYMPORTER"/>
    <property type="match status" value="1"/>
</dbReference>
<feature type="transmembrane region" description="Helical" evidence="4">
    <location>
        <begin position="6"/>
        <end position="24"/>
    </location>
</feature>
<accession>A0A8K0NNC8</accession>
<feature type="transmembrane region" description="Helical" evidence="4">
    <location>
        <begin position="841"/>
        <end position="863"/>
    </location>
</feature>
<keyword evidence="4" id="KW-0812">Transmembrane</keyword>
<protein>
    <recommendedName>
        <fullName evidence="5">Rhodopsin domain-containing protein</fullName>
    </recommendedName>
</protein>
<feature type="transmembrane region" description="Helical" evidence="4">
    <location>
        <begin position="45"/>
        <end position="65"/>
    </location>
</feature>
<name>A0A8K0NNC8_9TREE</name>
<dbReference type="GO" id="GO:0005886">
    <property type="term" value="C:plasma membrane"/>
    <property type="evidence" value="ECO:0007669"/>
    <property type="project" value="UniProtKB-SubCell"/>
</dbReference>
<feature type="transmembrane region" description="Helical" evidence="4">
    <location>
        <begin position="518"/>
        <end position="539"/>
    </location>
</feature>
<dbReference type="GO" id="GO:0022857">
    <property type="term" value="F:transmembrane transporter activity"/>
    <property type="evidence" value="ECO:0007669"/>
    <property type="project" value="InterPro"/>
</dbReference>
<evidence type="ECO:0000313" key="6">
    <source>
        <dbReference type="EMBL" id="KAG7529984.1"/>
    </source>
</evidence>
<evidence type="ECO:0000313" key="7">
    <source>
        <dbReference type="Proteomes" id="UP000812966"/>
    </source>
</evidence>
<feature type="region of interest" description="Disordered" evidence="3">
    <location>
        <begin position="943"/>
        <end position="971"/>
    </location>
</feature>
<dbReference type="InterPro" id="IPR050375">
    <property type="entry name" value="MFS_TsgA-like"/>
</dbReference>
<evidence type="ECO:0000256" key="1">
    <source>
        <dbReference type="ARBA" id="ARBA00004429"/>
    </source>
</evidence>
<dbReference type="InterPro" id="IPR011701">
    <property type="entry name" value="MFS"/>
</dbReference>
<feature type="transmembrane region" description="Helical" evidence="4">
    <location>
        <begin position="160"/>
        <end position="187"/>
    </location>
</feature>
<dbReference type="AlphaFoldDB" id="A0A8K0NNC8"/>
<feature type="transmembrane region" description="Helical" evidence="4">
    <location>
        <begin position="690"/>
        <end position="709"/>
    </location>
</feature>
<dbReference type="InterPro" id="IPR036259">
    <property type="entry name" value="MFS_trans_sf"/>
</dbReference>
<dbReference type="EMBL" id="JABELV010000129">
    <property type="protein sequence ID" value="KAG7529984.1"/>
    <property type="molecule type" value="Genomic_DNA"/>
</dbReference>
<dbReference type="InterPro" id="IPR049326">
    <property type="entry name" value="Rhodopsin_dom_fungi"/>
</dbReference>
<dbReference type="SUPFAM" id="SSF103473">
    <property type="entry name" value="MFS general substrate transporter"/>
    <property type="match status" value="1"/>
</dbReference>
<dbReference type="Pfam" id="PF20684">
    <property type="entry name" value="Fung_rhodopsin"/>
    <property type="match status" value="1"/>
</dbReference>
<dbReference type="PANTHER" id="PTHR43702:SF13">
    <property type="entry name" value="MONOSACCHARIDE TRANSPORTER, PUTATIVE (AFU_ORTHOLOGUE AFUA_4G06630)-RELATED"/>
    <property type="match status" value="1"/>
</dbReference>
<evidence type="ECO:0000256" key="2">
    <source>
        <dbReference type="ARBA" id="ARBA00022475"/>
    </source>
</evidence>
<feature type="transmembrane region" description="Helical" evidence="4">
    <location>
        <begin position="875"/>
        <end position="894"/>
    </location>
</feature>
<feature type="transmembrane region" description="Helical" evidence="4">
    <location>
        <begin position="199"/>
        <end position="221"/>
    </location>
</feature>
<feature type="transmembrane region" description="Helical" evidence="4">
    <location>
        <begin position="786"/>
        <end position="808"/>
    </location>
</feature>
<feature type="region of interest" description="Disordered" evidence="3">
    <location>
        <begin position="284"/>
        <end position="311"/>
    </location>
</feature>
<dbReference type="Pfam" id="PF07690">
    <property type="entry name" value="MFS_1"/>
    <property type="match status" value="1"/>
</dbReference>
<dbReference type="Proteomes" id="UP000812966">
    <property type="component" value="Unassembled WGS sequence"/>
</dbReference>
<feature type="domain" description="Rhodopsin" evidence="5">
    <location>
        <begin position="24"/>
        <end position="277"/>
    </location>
</feature>
<comment type="caution">
    <text evidence="6">The sequence shown here is derived from an EMBL/GenBank/DDBJ whole genome shotgun (WGS) entry which is preliminary data.</text>
</comment>
<feature type="transmembrane region" description="Helical" evidence="4">
    <location>
        <begin position="592"/>
        <end position="613"/>
    </location>
</feature>
<organism evidence="6 7">
    <name type="scientific">Filobasidium floriforme</name>
    <dbReference type="NCBI Taxonomy" id="5210"/>
    <lineage>
        <taxon>Eukaryota</taxon>
        <taxon>Fungi</taxon>
        <taxon>Dikarya</taxon>
        <taxon>Basidiomycota</taxon>
        <taxon>Agaricomycotina</taxon>
        <taxon>Tremellomycetes</taxon>
        <taxon>Filobasidiales</taxon>
        <taxon>Filobasidiaceae</taxon>
        <taxon>Filobasidium</taxon>
    </lineage>
</organism>
<reference evidence="6" key="1">
    <citation type="submission" date="2020-04" db="EMBL/GenBank/DDBJ databases">
        <title>Analysis of mating type loci in Filobasidium floriforme.</title>
        <authorList>
            <person name="Nowrousian M."/>
        </authorList>
    </citation>
    <scope>NUCLEOTIDE SEQUENCE</scope>
    <source>
        <strain evidence="6">CBS 6242</strain>
    </source>
</reference>
<sequence length="971" mass="105317">MSRGDAVFAVTLVFFTLASVFVGMRMVSRLFIVKKIDWDDGLMGIAWGLAFALSFATMYAAQHGLGLRDANILPEWELPLKRAEYVFSISYNPVLMATKSSILILYLRMSQANPFFRWASVFLLGLVNTAGIVLAFLNIFQCSPVSAALHLVAPGEAKCINLVYLYLCSAPVNVITDLAIVLLPLPILTGIRMERKQKYVVVGTFCTGLFVAVVDVIRIAYLQTALYQQYRMMDENGTTRPTDFGYTASYSYMWSAVEVNTGLICASVLVLKPLMKKISPKAWGGPGPVRAARRGSKKASTSDPGAKMGLDLSAADRDGAVALGPRQRSSSYDEKSVPTMRFTEPDPILRRQGVMHNLQPIDEEALGTGDSDSIRPAPNLTRSISPFCVDPNRPATPTRKVDLGDMDFMDFLAISEAEMDGVGNRRPSGQSTEKDGYLLDEGVVTVRQPAAVCNELLGREQTRHPEPAPVPPRKRRMTILTLGSAVSGAGTQAPDTAFSDFVNLTSTKPLTELTRHEAFWPIMSVSILFFTWGFSYGLLGSLNAQIEDILNFSAGKSLAFYSAYWVGYLLGPTLMGYWVLSRGGAQPFKATFICGLWLFACGAMAFWPSSVIASFPGFFVSNMLLASGLACLEVAANLFVAIAGPDHLSEARLNFAQAIQGIASVISPVLAHKALFTNVRSRDSLVDTQWCYLAVGLAVIALSVVFYYLPLNEADNATLERLADDRQRYTGIAPDTKVLGLPIKWLVMGSGITAMSLYIGAQEATSYYWFNFVTEVYQSSVFSDAFNLRCIGQGIFAFSRFLAAGLCYLGVPPRILLAICTVGATACAALTISLPNGKAPIVMGIIVFLFEAPIFPTLFAITLRGMGRHTRLTSAGLVTALCGGGLWPSVAYAIRTEQDANARVTLAIVPVLYGACAVYALGLNLSPTIRNWLKPGLIGQDPSRQPSFSPSVFRHTSKGEHDVSASATSQS</sequence>
<keyword evidence="7" id="KW-1185">Reference proteome</keyword>
<proteinExistence type="predicted"/>
<dbReference type="Gene3D" id="1.20.1250.20">
    <property type="entry name" value="MFS general substrate transporter like domains"/>
    <property type="match status" value="2"/>
</dbReference>
<feature type="transmembrane region" description="Helical" evidence="4">
    <location>
        <begin position="619"/>
        <end position="643"/>
    </location>
</feature>
<feature type="transmembrane region" description="Helical" evidence="4">
    <location>
        <begin position="119"/>
        <end position="140"/>
    </location>
</feature>
<comment type="subcellular location">
    <subcellularLocation>
        <location evidence="1">Cell inner membrane</location>
        <topology evidence="1">Multi-pass membrane protein</topology>
    </subcellularLocation>
</comment>
<feature type="transmembrane region" description="Helical" evidence="4">
    <location>
        <begin position="85"/>
        <end position="107"/>
    </location>
</feature>
<keyword evidence="4" id="KW-0472">Membrane</keyword>
<feature type="transmembrane region" description="Helical" evidence="4">
    <location>
        <begin position="559"/>
        <end position="580"/>
    </location>
</feature>